<dbReference type="Proteomes" id="UP000255414">
    <property type="component" value="Chromosome 22"/>
</dbReference>
<dbReference type="SUPFAM" id="SSF82185">
    <property type="entry name" value="Histone H3 K4-specific methyltransferase SET7/9 N-terminal domain"/>
    <property type="match status" value="1"/>
</dbReference>
<keyword evidence="6" id="KW-0966">Cell projection</keyword>
<reference evidence="8" key="1">
    <citation type="submission" date="2020-06" db="EMBL/GenBank/DDBJ databases">
        <authorList>
            <person name="Gonzalez-de la Fuente S."/>
            <person name="Peiro-Pastor R."/>
            <person name="Rastrojo A."/>
            <person name="Moreno J."/>
            <person name="Carrasco-Ramiro F."/>
            <person name="Requena JM."/>
            <person name="Aguado B."/>
        </authorList>
    </citation>
    <scope>NUCLEOTIDE SEQUENCE</scope>
</reference>
<keyword evidence="4" id="KW-0282">Flagellum</keyword>
<dbReference type="InterPro" id="IPR003409">
    <property type="entry name" value="MORN"/>
</dbReference>
<proteinExistence type="predicted"/>
<evidence type="ECO:0000256" key="1">
    <source>
        <dbReference type="ARBA" id="ARBA00004230"/>
    </source>
</evidence>
<dbReference type="PANTHER" id="PTHR46437:SF1">
    <property type="entry name" value="MORN REPEAT-CONTAINING PROTEIN 5"/>
    <property type="match status" value="1"/>
</dbReference>
<evidence type="ECO:0000313" key="8">
    <source>
        <dbReference type="EMBL" id="CAC9488325.1"/>
    </source>
</evidence>
<evidence type="ECO:0000256" key="4">
    <source>
        <dbReference type="ARBA" id="ARBA00022846"/>
    </source>
</evidence>
<dbReference type="InterPro" id="IPR042814">
    <property type="entry name" value="Morn5"/>
</dbReference>
<name>A0A6L0XIX0_LEIIN</name>
<keyword evidence="3" id="KW-0677">Repeat</keyword>
<dbReference type="EMBL" id="LR812955">
    <property type="protein sequence ID" value="CAC9488325.1"/>
    <property type="molecule type" value="Genomic_DNA"/>
</dbReference>
<organism evidence="8 9">
    <name type="scientific">Leishmania infantum</name>
    <dbReference type="NCBI Taxonomy" id="5671"/>
    <lineage>
        <taxon>Eukaryota</taxon>
        <taxon>Discoba</taxon>
        <taxon>Euglenozoa</taxon>
        <taxon>Kinetoplastea</taxon>
        <taxon>Metakinetoplastina</taxon>
        <taxon>Trypanosomatida</taxon>
        <taxon>Trypanosomatidae</taxon>
        <taxon>Leishmaniinae</taxon>
        <taxon>Leishmania</taxon>
    </lineage>
</organism>
<evidence type="ECO:0000256" key="7">
    <source>
        <dbReference type="SAM" id="MobiDB-lite"/>
    </source>
</evidence>
<gene>
    <name evidence="8" type="ORF">LINF_220018800</name>
</gene>
<evidence type="ECO:0000313" key="9">
    <source>
        <dbReference type="Proteomes" id="UP000255414"/>
    </source>
</evidence>
<sequence>MEFIQCAYLGQHSTDGRRYDGLGRYTFPNGDVYLGGMQDGQFHGHGVVFFRNTPGSDDGGSGGLPARANVASTRHPLPQARGDKGSVDDVEDRALQAFLNPDQTSTVSTAGAGESPVAVQDFAALVGSSGGGGGGQYRGVWEHGRHVEGHYVFQDGLVYGSSGTEDMLAYAQRKRGTLWTYCHGSDRRLWEEYLQNVAPVLPHEALLGGARLLHIRKDAMAKKESTSESPAASADDTGEGLPMVLPRAFVHARTAPAFAKGQLTSIDDPRVTRWAEAAAAADERKAAFHLQRQKQEQAGSPPARSSRRPTMVGGGESVDARSEAPLELIESAIALQFAMAVPTEGLRADGRLEGTEADVVGAKDGVVGEDGVSAAALVTAPAAPQPALNLAVCRVLDVEDVNRALVQIVAAP</sequence>
<protein>
    <recommendedName>
        <fullName evidence="2">MORN repeat-containing protein 5</fullName>
    </recommendedName>
</protein>
<feature type="region of interest" description="Disordered" evidence="7">
    <location>
        <begin position="285"/>
        <end position="319"/>
    </location>
</feature>
<evidence type="ECO:0000256" key="2">
    <source>
        <dbReference type="ARBA" id="ARBA00016322"/>
    </source>
</evidence>
<evidence type="ECO:0000256" key="3">
    <source>
        <dbReference type="ARBA" id="ARBA00022737"/>
    </source>
</evidence>
<dbReference type="PANTHER" id="PTHR46437">
    <property type="entry name" value="MORN REPEAT-CONTAINING PROTEIN 5"/>
    <property type="match status" value="1"/>
</dbReference>
<evidence type="ECO:0000256" key="5">
    <source>
        <dbReference type="ARBA" id="ARBA00023069"/>
    </source>
</evidence>
<keyword evidence="5" id="KW-0969">Cilium</keyword>
<dbReference type="Pfam" id="PF02493">
    <property type="entry name" value="MORN"/>
    <property type="match status" value="3"/>
</dbReference>
<dbReference type="GO" id="GO:0031514">
    <property type="term" value="C:motile cilium"/>
    <property type="evidence" value="ECO:0007669"/>
    <property type="project" value="UniProtKB-SubCell"/>
</dbReference>
<dbReference type="OMA" id="WTYCHGS"/>
<dbReference type="AlphaFoldDB" id="A0A6L0XIX0"/>
<comment type="subcellular location">
    <subcellularLocation>
        <location evidence="1">Cell projection</location>
        <location evidence="1">Cilium</location>
        <location evidence="1">Flagellum</location>
    </subcellularLocation>
</comment>
<accession>A0A6L0XIX0</accession>
<evidence type="ECO:0000256" key="6">
    <source>
        <dbReference type="ARBA" id="ARBA00023273"/>
    </source>
</evidence>